<evidence type="ECO:0000313" key="3">
    <source>
        <dbReference type="EMBL" id="PVM85130.1"/>
    </source>
</evidence>
<dbReference type="EMBL" id="QDKP01000023">
    <property type="protein sequence ID" value="PVM85130.1"/>
    <property type="molecule type" value="Genomic_DNA"/>
</dbReference>
<organism evidence="3 4">
    <name type="scientific">Caulobacter radicis</name>
    <dbReference type="NCBI Taxonomy" id="2172650"/>
    <lineage>
        <taxon>Bacteria</taxon>
        <taxon>Pseudomonadati</taxon>
        <taxon>Pseudomonadota</taxon>
        <taxon>Alphaproteobacteria</taxon>
        <taxon>Caulobacterales</taxon>
        <taxon>Caulobacteraceae</taxon>
        <taxon>Caulobacter</taxon>
    </lineage>
</organism>
<name>A0A2T9JN52_9CAUL</name>
<dbReference type="GO" id="GO:0003676">
    <property type="term" value="F:nucleic acid binding"/>
    <property type="evidence" value="ECO:0007669"/>
    <property type="project" value="InterPro"/>
</dbReference>
<dbReference type="Pfam" id="PF09299">
    <property type="entry name" value="Mu-transpos_C"/>
    <property type="match status" value="1"/>
</dbReference>
<dbReference type="InterPro" id="IPR012337">
    <property type="entry name" value="RNaseH-like_sf"/>
</dbReference>
<dbReference type="Gene3D" id="3.30.420.10">
    <property type="entry name" value="Ribonuclease H-like superfamily/Ribonuclease H"/>
    <property type="match status" value="1"/>
</dbReference>
<feature type="domain" description="Integrase catalytic" evidence="2">
    <location>
        <begin position="176"/>
        <end position="388"/>
    </location>
</feature>
<evidence type="ECO:0000256" key="1">
    <source>
        <dbReference type="SAM" id="MobiDB-lite"/>
    </source>
</evidence>
<protein>
    <submittedName>
        <fullName evidence="3">Integrase catalytic subunit</fullName>
    </submittedName>
</protein>
<evidence type="ECO:0000259" key="2">
    <source>
        <dbReference type="PROSITE" id="PS50994"/>
    </source>
</evidence>
<proteinExistence type="predicted"/>
<dbReference type="AlphaFoldDB" id="A0A2T9JN52"/>
<dbReference type="SUPFAM" id="SSF53098">
    <property type="entry name" value="Ribonuclease H-like"/>
    <property type="match status" value="1"/>
</dbReference>
<feature type="region of interest" description="Disordered" evidence="1">
    <location>
        <begin position="560"/>
        <end position="587"/>
    </location>
</feature>
<dbReference type="InterPro" id="IPR015378">
    <property type="entry name" value="Transposase-like_Mu_C"/>
</dbReference>
<gene>
    <name evidence="3" type="ORF">DDF65_07450</name>
</gene>
<dbReference type="PROSITE" id="PS50994">
    <property type="entry name" value="INTEGRASE"/>
    <property type="match status" value="1"/>
</dbReference>
<keyword evidence="4" id="KW-1185">Reference proteome</keyword>
<dbReference type="RefSeq" id="WP_116566018.1">
    <property type="nucleotide sequence ID" value="NZ_QDKP01000023.1"/>
</dbReference>
<sequence>MDRRGEYERKLALSPQARAADYSLLTDEERAELERRRRIVLDIEAVGRPSEDQVRKAAADFGIGVRQFNRYRADFRVTQDILCLARGQSDGGRGGLRLNPQVEKLIEDVRLEFDRDRPNTKEHHIAKEIRHRCITRGLSAPSPKTLRSRFAGVPIRQRVAAKYGSKWARERYDPLRGKTPPTNFPLERVQIDHTLVDVVCTGDHDRQHLGRPWVTIAIDEYSRAILAFVLSWEYPNATTIALLMARILTPKEEWLKSTGTTVEWPMWGKPSVIYVDNARELSSNAVVFGCNANSMSPPERRPAGRPHFGGIIERFMGNAMDKMRLLRGSTADQRGFGKERTRDPNETAEMSRSDLELWLLEQICEQYHHTAHSGNRMQTPYKAWHRGIYGTEKAPGIGMPPVPPDKRKIFLDFAELQHRTIQRYGIRWDALYWDEILRPFLDSGTKKRFIVKRNPYDMSRIWFLHPDEGRYYEIPAADLTLRSIALWEWRQAKARERVEGDPTDESRVAGSVERQRALEVQARNKTGAHKRRMNQQRRADAKAVGQELGLTELTPVHTQRETNTPAGNTMPRSPQRRGGTFGVVTRE</sequence>
<accession>A0A2T9JN52</accession>
<dbReference type="InterPro" id="IPR036397">
    <property type="entry name" value="RNaseH_sf"/>
</dbReference>
<evidence type="ECO:0000313" key="4">
    <source>
        <dbReference type="Proteomes" id="UP000244913"/>
    </source>
</evidence>
<dbReference type="InterPro" id="IPR001584">
    <property type="entry name" value="Integrase_cat-core"/>
</dbReference>
<feature type="compositionally biased region" description="Polar residues" evidence="1">
    <location>
        <begin position="561"/>
        <end position="572"/>
    </location>
</feature>
<dbReference type="Proteomes" id="UP000244913">
    <property type="component" value="Unassembled WGS sequence"/>
</dbReference>
<dbReference type="GO" id="GO:0015074">
    <property type="term" value="P:DNA integration"/>
    <property type="evidence" value="ECO:0007669"/>
    <property type="project" value="InterPro"/>
</dbReference>
<reference evidence="3 4" key="1">
    <citation type="submission" date="2018-04" db="EMBL/GenBank/DDBJ databases">
        <title>The genome sequence of Caulobacter sp. 736.</title>
        <authorList>
            <person name="Gao J."/>
            <person name="Sun J."/>
        </authorList>
    </citation>
    <scope>NUCLEOTIDE SEQUENCE [LARGE SCALE GENOMIC DNA]</scope>
    <source>
        <strain evidence="3 4">736</strain>
    </source>
</reference>
<comment type="caution">
    <text evidence="3">The sequence shown here is derived from an EMBL/GenBank/DDBJ whole genome shotgun (WGS) entry which is preliminary data.</text>
</comment>